<evidence type="ECO:0000313" key="2">
    <source>
        <dbReference type="Proteomes" id="UP001249851"/>
    </source>
</evidence>
<reference evidence="1" key="2">
    <citation type="journal article" date="2023" name="Science">
        <title>Genomic signatures of disease resistance in endangered staghorn corals.</title>
        <authorList>
            <person name="Vollmer S.V."/>
            <person name="Selwyn J.D."/>
            <person name="Despard B.A."/>
            <person name="Roesel C.L."/>
        </authorList>
    </citation>
    <scope>NUCLEOTIDE SEQUENCE</scope>
    <source>
        <strain evidence="1">K2</strain>
    </source>
</reference>
<name>A0AAD9V8Q7_ACRCE</name>
<protein>
    <submittedName>
        <fullName evidence="1">Uncharacterized protein</fullName>
    </submittedName>
</protein>
<accession>A0AAD9V8Q7</accession>
<proteinExistence type="predicted"/>
<gene>
    <name evidence="1" type="ORF">P5673_010538</name>
</gene>
<dbReference type="AlphaFoldDB" id="A0AAD9V8Q7"/>
<organism evidence="1 2">
    <name type="scientific">Acropora cervicornis</name>
    <name type="common">Staghorn coral</name>
    <dbReference type="NCBI Taxonomy" id="6130"/>
    <lineage>
        <taxon>Eukaryota</taxon>
        <taxon>Metazoa</taxon>
        <taxon>Cnidaria</taxon>
        <taxon>Anthozoa</taxon>
        <taxon>Hexacorallia</taxon>
        <taxon>Scleractinia</taxon>
        <taxon>Astrocoeniina</taxon>
        <taxon>Acroporidae</taxon>
        <taxon>Acropora</taxon>
    </lineage>
</organism>
<dbReference type="EMBL" id="JARQWQ010000019">
    <property type="protein sequence ID" value="KAK2565473.1"/>
    <property type="molecule type" value="Genomic_DNA"/>
</dbReference>
<keyword evidence="2" id="KW-1185">Reference proteome</keyword>
<dbReference type="Proteomes" id="UP001249851">
    <property type="component" value="Unassembled WGS sequence"/>
</dbReference>
<evidence type="ECO:0000313" key="1">
    <source>
        <dbReference type="EMBL" id="KAK2565473.1"/>
    </source>
</evidence>
<sequence>MAAATSFASPQMDWDAPDPITAFARFKQKCQLIFSKTLMTKKKGDDDDDEILTISTIQVDAMKDMWNSRHDPPEEAFVTLQIIQPEKKRWTQALVEKVRIYIESHVSLEERPTIRSKQDLMEMYPECFDGTIGCFDDDMYHITLDPEVPPVVHAPRRVPIQLKAKAKAKALKTQSAMFYLGRSREESKKILLGTCNPSTGKT</sequence>
<comment type="caution">
    <text evidence="1">The sequence shown here is derived from an EMBL/GenBank/DDBJ whole genome shotgun (WGS) entry which is preliminary data.</text>
</comment>
<reference evidence="1" key="1">
    <citation type="journal article" date="2023" name="G3 (Bethesda)">
        <title>Whole genome assembly and annotation of the endangered Caribbean coral Acropora cervicornis.</title>
        <authorList>
            <person name="Selwyn J.D."/>
            <person name="Vollmer S.V."/>
        </authorList>
    </citation>
    <scope>NUCLEOTIDE SEQUENCE</scope>
    <source>
        <strain evidence="1">K2</strain>
    </source>
</reference>